<comment type="caution">
    <text evidence="4">The sequence shown here is derived from an EMBL/GenBank/DDBJ whole genome shotgun (WGS) entry which is preliminary data.</text>
</comment>
<dbReference type="PROSITE" id="PS51186">
    <property type="entry name" value="GNAT"/>
    <property type="match status" value="1"/>
</dbReference>
<keyword evidence="1" id="KW-0808">Transferase</keyword>
<dbReference type="InterPro" id="IPR000182">
    <property type="entry name" value="GNAT_dom"/>
</dbReference>
<evidence type="ECO:0000313" key="5">
    <source>
        <dbReference type="Proteomes" id="UP001430954"/>
    </source>
</evidence>
<evidence type="ECO:0000256" key="1">
    <source>
        <dbReference type="ARBA" id="ARBA00022679"/>
    </source>
</evidence>
<sequence length="158" mass="17710">MNEAAGERMVFRLANAPDLPRLVEMLADDALGATRERYETPLPHGYHDAFETITRDPNNELLVAESDGLVVGMLQLTYLPSLTYQGRWRAMVEGVRVAREARSGGVGRQLLEHALERARRRDCNMVQLTTDKARPDALKFYEALGFVASHEGMKLSLP</sequence>
<name>A0ABS7T4L3_9GAMM</name>
<dbReference type="InterPro" id="IPR050832">
    <property type="entry name" value="Bact_Acetyltransf"/>
</dbReference>
<gene>
    <name evidence="4" type="ORF">K6753_04595</name>
</gene>
<dbReference type="PANTHER" id="PTHR43877:SF2">
    <property type="entry name" value="AMINOALKYLPHOSPHONATE N-ACETYLTRANSFERASE-RELATED"/>
    <property type="match status" value="1"/>
</dbReference>
<dbReference type="RefSeq" id="WP_223675007.1">
    <property type="nucleotide sequence ID" value="NZ_JAINZW010000002.1"/>
</dbReference>
<keyword evidence="5" id="KW-1185">Reference proteome</keyword>
<dbReference type="Pfam" id="PF00583">
    <property type="entry name" value="Acetyltransf_1"/>
    <property type="match status" value="1"/>
</dbReference>
<protein>
    <submittedName>
        <fullName evidence="4">GNAT family N-acetyltransferase</fullName>
    </submittedName>
</protein>
<feature type="domain" description="N-acetyltransferase" evidence="3">
    <location>
        <begin position="9"/>
        <end position="158"/>
    </location>
</feature>
<accession>A0ABS7T4L3</accession>
<organism evidence="4 5">
    <name type="scientific">Novilysobacter selenitireducens</name>
    <dbReference type="NCBI Taxonomy" id="2872639"/>
    <lineage>
        <taxon>Bacteria</taxon>
        <taxon>Pseudomonadati</taxon>
        <taxon>Pseudomonadota</taxon>
        <taxon>Gammaproteobacteria</taxon>
        <taxon>Lysobacterales</taxon>
        <taxon>Lysobacteraceae</taxon>
        <taxon>Novilysobacter</taxon>
    </lineage>
</organism>
<proteinExistence type="predicted"/>
<reference evidence="4 5" key="1">
    <citation type="submission" date="2021-09" db="EMBL/GenBank/DDBJ databases">
        <title>Lysobacter sp. 13A isolated from the river sediment.</title>
        <authorList>
            <person name="Liu H."/>
            <person name="Li S."/>
            <person name="Mao S."/>
        </authorList>
    </citation>
    <scope>NUCLEOTIDE SEQUENCE [LARGE SCALE GENOMIC DNA]</scope>
    <source>
        <strain evidence="4 5">13A</strain>
    </source>
</reference>
<dbReference type="Proteomes" id="UP001430954">
    <property type="component" value="Unassembled WGS sequence"/>
</dbReference>
<dbReference type="EMBL" id="JAINZW010000002">
    <property type="protein sequence ID" value="MBZ4038803.1"/>
    <property type="molecule type" value="Genomic_DNA"/>
</dbReference>
<evidence type="ECO:0000259" key="3">
    <source>
        <dbReference type="PROSITE" id="PS51186"/>
    </source>
</evidence>
<dbReference type="Gene3D" id="3.40.630.30">
    <property type="match status" value="1"/>
</dbReference>
<evidence type="ECO:0000313" key="4">
    <source>
        <dbReference type="EMBL" id="MBZ4038803.1"/>
    </source>
</evidence>
<keyword evidence="2" id="KW-0012">Acyltransferase</keyword>
<dbReference type="CDD" id="cd04301">
    <property type="entry name" value="NAT_SF"/>
    <property type="match status" value="1"/>
</dbReference>
<dbReference type="SUPFAM" id="SSF55729">
    <property type="entry name" value="Acyl-CoA N-acyltransferases (Nat)"/>
    <property type="match status" value="1"/>
</dbReference>
<dbReference type="PANTHER" id="PTHR43877">
    <property type="entry name" value="AMINOALKYLPHOSPHONATE N-ACETYLTRANSFERASE-RELATED-RELATED"/>
    <property type="match status" value="1"/>
</dbReference>
<dbReference type="InterPro" id="IPR016181">
    <property type="entry name" value="Acyl_CoA_acyltransferase"/>
</dbReference>
<evidence type="ECO:0000256" key="2">
    <source>
        <dbReference type="ARBA" id="ARBA00023315"/>
    </source>
</evidence>